<dbReference type="AlphaFoldDB" id="A0A381FCG2"/>
<dbReference type="EMBL" id="UFVS01000001">
    <property type="protein sequence ID" value="SUX44173.1"/>
    <property type="molecule type" value="Genomic_DNA"/>
</dbReference>
<dbReference type="InterPro" id="IPR013783">
    <property type="entry name" value="Ig-like_fold"/>
</dbReference>
<feature type="domain" description="Fibronectin type-III" evidence="3">
    <location>
        <begin position="827"/>
        <end position="928"/>
    </location>
</feature>
<name>A0A381FCG2_9FLAO</name>
<evidence type="ECO:0000259" key="3">
    <source>
        <dbReference type="PROSITE" id="PS50853"/>
    </source>
</evidence>
<feature type="domain" description="Fibronectin type-III" evidence="3">
    <location>
        <begin position="725"/>
        <end position="824"/>
    </location>
</feature>
<dbReference type="Pfam" id="PF19081">
    <property type="entry name" value="Ig_7"/>
    <property type="match status" value="1"/>
</dbReference>
<dbReference type="SUPFAM" id="SSF49265">
    <property type="entry name" value="Fibronectin type III"/>
    <property type="match status" value="3"/>
</dbReference>
<dbReference type="EMBL" id="FTMF01000022">
    <property type="protein sequence ID" value="SIR38986.1"/>
    <property type="molecule type" value="Genomic_DNA"/>
</dbReference>
<gene>
    <name evidence="5" type="ORF">NCTC13560_02393</name>
    <name evidence="4" type="ORF">SAMN05421682_12220</name>
</gene>
<feature type="chain" id="PRO_5016830636" evidence="2">
    <location>
        <begin position="36"/>
        <end position="1242"/>
    </location>
</feature>
<reference evidence="5 7" key="2">
    <citation type="submission" date="2018-06" db="EMBL/GenBank/DDBJ databases">
        <authorList>
            <consortium name="Pathogen Informatics"/>
            <person name="Doyle S."/>
        </authorList>
    </citation>
    <scope>NUCLEOTIDE SEQUENCE [LARGE SCALE GENOMIC DNA]</scope>
    <source>
        <strain evidence="5 7">NCTC13560</strain>
    </source>
</reference>
<dbReference type="Gene3D" id="2.60.40.10">
    <property type="entry name" value="Immunoglobulins"/>
    <property type="match status" value="4"/>
</dbReference>
<evidence type="ECO:0000256" key="1">
    <source>
        <dbReference type="ARBA" id="ARBA00022729"/>
    </source>
</evidence>
<dbReference type="Gene3D" id="2.60.120.200">
    <property type="match status" value="1"/>
</dbReference>
<evidence type="ECO:0000313" key="5">
    <source>
        <dbReference type="EMBL" id="SUX44173.1"/>
    </source>
</evidence>
<organism evidence="5 7">
    <name type="scientific">Chryseobacterium indoltheticum</name>
    <dbReference type="NCBI Taxonomy" id="254"/>
    <lineage>
        <taxon>Bacteria</taxon>
        <taxon>Pseudomonadati</taxon>
        <taxon>Bacteroidota</taxon>
        <taxon>Flavobacteriia</taxon>
        <taxon>Flavobacteriales</taxon>
        <taxon>Weeksellaceae</taxon>
        <taxon>Chryseobacterium group</taxon>
        <taxon>Chryseobacterium</taxon>
    </lineage>
</organism>
<sequence>MRKLSFLKEKLKLHSKYYMMLMAFLTTTTSLNAQAVSTYAFGQSTGTYTPITGGTNMELLSTAVSGFDSQLFHNGTGGLSGTISSGTYNAFPIGFSFSYRGVAYDGFYIGTDGYIKLGSTTGTLAAAAYGTPISTTTTSTDDLISAFGIDLVGGLRATSATRTSGSPTITLTGTSTGMAGNIVVGMRILGTGIPAGTTVTAVSGTAITMSANATSSSTSASVFFAESDNISYVTTGTVGSRVLTVQWKNSARYGGSGDLLNFQIKLYEGTNVIQTIYNNTASTQVTTSGAVEVGLKGLITSSDYNNRTGTATTGWSATTAGTSSASTIPFRGAAATGGAVVPSSGLIFTWTPPTCIAPTALAIIGSSITTSGATASWTAPLSAPANGYEVYYSTSNVAPTSSTVLDATNSVTSTTTSSPISGLSSGTTYYVWVRSVCVGTDRSVWTAVSSFTTYCVSTNVPYTLDFTNVTAPVLPTCTTAVNYGSGNTWITYSPGGTSGFTGNVLNYTYNSSNAANTWFFTQGINLTAGVSYRIKYKYGNASAASFPEKLKVAYGTSATNTAMTTTLADYPNVVNSTAANGFIDFIPATTGIYYFGFQAYSAANMNRLYVDDINIDVSPSCSEPTALTVTTASITASGATASWTAPVTAPSNGYEVYYSTSNVAPTSATILTATNSVTSATASAPITGLTSATMYYVWVRSACTGSDRSVWTSSVSFTTLPSCFVPTAVTVATASITASGATVSWTAPSTVPSSGYEVYYSTSNVAPTSSTVLNATNSVTSATASAPITGLTSATMYYVWVRSACTGSDRSVWTSSASFTTLVSCFAPTAVTVATASITSSGATVSWTAPTTIPSNGYEVYYSTSSTAPTSSTVLNATNSVTSATASAPIAGLTSSTGYFVWVRSVCIGTDRSVWTAITSFSTLCQPPALLSTTGATICPGNTATISATAATGATIKWYDAATNGTVLSTGGSFTTPALTTNTNYWVTASTGSTEAVGAANPGVLTNGGTTSASTSFYMEATVTNTPVTVQSVDVFPGAVGSQSSIRVYLGTATTAVYTIPFTSNVASGGVTPQTVPLNIVLSPGVYRFKIEGAGSYYRNYSASGSVGQAFPYGQGDFKLTGGSNVTTGYYLFYNFIVGTNCESARQVVAVTADPAACLGTSEVGAIKNNIKAYPNPFADVLNISDVSNVKSISVVDISGKLVKTFDKPESTLHLRELNSGMYLVILNMKDGSKQTIKAIKK</sequence>
<feature type="domain" description="Fibronectin type-III" evidence="3">
    <location>
        <begin position="357"/>
        <end position="456"/>
    </location>
</feature>
<evidence type="ECO:0000313" key="7">
    <source>
        <dbReference type="Proteomes" id="UP000255231"/>
    </source>
</evidence>
<dbReference type="SMART" id="SM00060">
    <property type="entry name" value="FN3"/>
    <property type="match status" value="4"/>
</dbReference>
<dbReference type="Pfam" id="PF18962">
    <property type="entry name" value="Por_Secre_tail"/>
    <property type="match status" value="1"/>
</dbReference>
<dbReference type="Pfam" id="PF00041">
    <property type="entry name" value="fn3"/>
    <property type="match status" value="4"/>
</dbReference>
<evidence type="ECO:0000313" key="6">
    <source>
        <dbReference type="Proteomes" id="UP000185725"/>
    </source>
</evidence>
<keyword evidence="6" id="KW-1185">Reference proteome</keyword>
<dbReference type="InterPro" id="IPR036116">
    <property type="entry name" value="FN3_sf"/>
</dbReference>
<dbReference type="PROSITE" id="PS50853">
    <property type="entry name" value="FN3"/>
    <property type="match status" value="4"/>
</dbReference>
<reference evidence="4 6" key="1">
    <citation type="submission" date="2017-01" db="EMBL/GenBank/DDBJ databases">
        <authorList>
            <person name="Varghese N."/>
            <person name="Submissions S."/>
        </authorList>
    </citation>
    <scope>NUCLEOTIDE SEQUENCE [LARGE SCALE GENOMIC DNA]</scope>
    <source>
        <strain evidence="4 6">ATCC 27950</strain>
    </source>
</reference>
<dbReference type="InterPro" id="IPR044023">
    <property type="entry name" value="Ig_7"/>
</dbReference>
<dbReference type="InterPro" id="IPR026444">
    <property type="entry name" value="Secre_tail"/>
</dbReference>
<dbReference type="CDD" id="cd00063">
    <property type="entry name" value="FN3"/>
    <property type="match status" value="3"/>
</dbReference>
<dbReference type="KEGG" id="cil:EG358_08885"/>
<feature type="signal peptide" evidence="2">
    <location>
        <begin position="1"/>
        <end position="35"/>
    </location>
</feature>
<dbReference type="NCBIfam" id="TIGR04183">
    <property type="entry name" value="Por_Secre_tail"/>
    <property type="match status" value="1"/>
</dbReference>
<accession>A0A381FCG2</accession>
<proteinExistence type="predicted"/>
<evidence type="ECO:0000313" key="4">
    <source>
        <dbReference type="EMBL" id="SIR38986.1"/>
    </source>
</evidence>
<feature type="domain" description="Fibronectin type-III" evidence="3">
    <location>
        <begin position="623"/>
        <end position="722"/>
    </location>
</feature>
<protein>
    <submittedName>
        <fullName evidence="4 5">Por secretion system C-terminal sorting domain</fullName>
    </submittedName>
</protein>
<evidence type="ECO:0000256" key="2">
    <source>
        <dbReference type="SAM" id="SignalP"/>
    </source>
</evidence>
<keyword evidence="1 2" id="KW-0732">Signal</keyword>
<dbReference type="InterPro" id="IPR003961">
    <property type="entry name" value="FN3_dom"/>
</dbReference>
<dbReference type="Proteomes" id="UP000255231">
    <property type="component" value="Unassembled WGS sequence"/>
</dbReference>
<dbReference type="Proteomes" id="UP000185725">
    <property type="component" value="Unassembled WGS sequence"/>
</dbReference>